<keyword evidence="2" id="KW-1185">Reference proteome</keyword>
<dbReference type="Proteomes" id="UP001443914">
    <property type="component" value="Unassembled WGS sequence"/>
</dbReference>
<evidence type="ECO:0000313" key="1">
    <source>
        <dbReference type="EMBL" id="KAK9666488.1"/>
    </source>
</evidence>
<protein>
    <submittedName>
        <fullName evidence="1">Uncharacterized protein</fullName>
    </submittedName>
</protein>
<name>A0AAW1GTY2_SAPOF</name>
<organism evidence="1 2">
    <name type="scientific">Saponaria officinalis</name>
    <name type="common">Common soapwort</name>
    <name type="synonym">Lychnis saponaria</name>
    <dbReference type="NCBI Taxonomy" id="3572"/>
    <lineage>
        <taxon>Eukaryota</taxon>
        <taxon>Viridiplantae</taxon>
        <taxon>Streptophyta</taxon>
        <taxon>Embryophyta</taxon>
        <taxon>Tracheophyta</taxon>
        <taxon>Spermatophyta</taxon>
        <taxon>Magnoliopsida</taxon>
        <taxon>eudicotyledons</taxon>
        <taxon>Gunneridae</taxon>
        <taxon>Pentapetalae</taxon>
        <taxon>Caryophyllales</taxon>
        <taxon>Caryophyllaceae</taxon>
        <taxon>Caryophylleae</taxon>
        <taxon>Saponaria</taxon>
    </lineage>
</organism>
<reference evidence="1" key="1">
    <citation type="submission" date="2024-03" db="EMBL/GenBank/DDBJ databases">
        <title>WGS assembly of Saponaria officinalis var. Norfolk2.</title>
        <authorList>
            <person name="Jenkins J."/>
            <person name="Shu S."/>
            <person name="Grimwood J."/>
            <person name="Barry K."/>
            <person name="Goodstein D."/>
            <person name="Schmutz J."/>
            <person name="Leebens-Mack J."/>
            <person name="Osbourn A."/>
        </authorList>
    </citation>
    <scope>NUCLEOTIDE SEQUENCE [LARGE SCALE GENOMIC DNA]</scope>
    <source>
        <strain evidence="1">JIC</strain>
    </source>
</reference>
<accession>A0AAW1GTY2</accession>
<gene>
    <name evidence="1" type="ORF">RND81_14G187900</name>
</gene>
<sequence length="196" mass="21651">MLPLNATLATHHMVSEPRLLIRESMVFEGMSLISMILGEDGDTCYFNPDLPPIFDEIQNNIVNVSVSLYLFDPYSTRLAGSPKILPGSLMGNDDKNATLLVNGGQNDDKMLPGSLIGNRICWCVNCFIVFNKGVHSSTTVWAELLCSIKVVVCAYFDAINKGISTLIWFILTKLVFDPGGFHSSKNRDDSFLRKGV</sequence>
<dbReference type="AlphaFoldDB" id="A0AAW1GTY2"/>
<dbReference type="EMBL" id="JBDFQZ010000014">
    <property type="protein sequence ID" value="KAK9666488.1"/>
    <property type="molecule type" value="Genomic_DNA"/>
</dbReference>
<evidence type="ECO:0000313" key="2">
    <source>
        <dbReference type="Proteomes" id="UP001443914"/>
    </source>
</evidence>
<proteinExistence type="predicted"/>
<comment type="caution">
    <text evidence="1">The sequence shown here is derived from an EMBL/GenBank/DDBJ whole genome shotgun (WGS) entry which is preliminary data.</text>
</comment>